<protein>
    <submittedName>
        <fullName evidence="1">Uncharacterized protein</fullName>
    </submittedName>
</protein>
<dbReference type="Proteomes" id="UP000248090">
    <property type="component" value="Unassembled WGS sequence"/>
</dbReference>
<evidence type="ECO:0000313" key="2">
    <source>
        <dbReference type="Proteomes" id="UP000248090"/>
    </source>
</evidence>
<comment type="caution">
    <text evidence="1">The sequence shown here is derived from an EMBL/GenBank/DDBJ whole genome shotgun (WGS) entry which is preliminary data.</text>
</comment>
<dbReference type="EMBL" id="LAPT01000042">
    <property type="protein sequence ID" value="PXF31406.1"/>
    <property type="molecule type" value="Genomic_DNA"/>
</dbReference>
<keyword evidence="2" id="KW-1185">Reference proteome</keyword>
<sequence>MTISNKERLDGLLEEYKAQPVGDGYIDIIVSRENYRSFAKAIIESGFLIEAISWWEYLESIDAPSTYGMGGPRSRFYPGWFAETCTDVDDVPHSNNALAAVVEIVEGKVLGEFGGEQVSFKETKSLTPAFWLKVDENWKSRQ</sequence>
<name>A0ABX5LXK3_9GAMM</name>
<evidence type="ECO:0000313" key="1">
    <source>
        <dbReference type="EMBL" id="PXF31406.1"/>
    </source>
</evidence>
<gene>
    <name evidence="1" type="ORF">WH50_10030</name>
</gene>
<organism evidence="1 2">
    <name type="scientific">Pokkaliibacter plantistimulans</name>
    <dbReference type="NCBI Taxonomy" id="1635171"/>
    <lineage>
        <taxon>Bacteria</taxon>
        <taxon>Pseudomonadati</taxon>
        <taxon>Pseudomonadota</taxon>
        <taxon>Gammaproteobacteria</taxon>
        <taxon>Oceanospirillales</taxon>
        <taxon>Balneatrichaceae</taxon>
        <taxon>Pokkaliibacter</taxon>
    </lineage>
</organism>
<accession>A0ABX5LXK3</accession>
<reference evidence="1 2" key="1">
    <citation type="submission" date="2015-03" db="EMBL/GenBank/DDBJ databases">
        <authorList>
            <person name="Krishnan R."/>
            <person name="Midha S."/>
            <person name="Patil P.B."/>
            <person name="Rameshkumar N."/>
        </authorList>
    </citation>
    <scope>NUCLEOTIDE SEQUENCE [LARGE SCALE GENOMIC DNA]</scope>
    <source>
        <strain evidence="1 2">L1E11</strain>
    </source>
</reference>
<proteinExistence type="predicted"/>
<dbReference type="RefSeq" id="WP_110187180.1">
    <property type="nucleotide sequence ID" value="NZ_CP177354.1"/>
</dbReference>